<protein>
    <submittedName>
        <fullName evidence="4">Transcriptional regulator</fullName>
    </submittedName>
</protein>
<dbReference type="Gene3D" id="1.10.10.10">
    <property type="entry name" value="Winged helix-like DNA-binding domain superfamily/Winged helix DNA-binding domain"/>
    <property type="match status" value="1"/>
</dbReference>
<feature type="compositionally biased region" description="Pro residues" evidence="1">
    <location>
        <begin position="89"/>
        <end position="103"/>
    </location>
</feature>
<evidence type="ECO:0000256" key="1">
    <source>
        <dbReference type="SAM" id="MobiDB-lite"/>
    </source>
</evidence>
<dbReference type="SUPFAM" id="SSF46689">
    <property type="entry name" value="Homeodomain-like"/>
    <property type="match status" value="1"/>
</dbReference>
<accession>A0ABQ0UL45</accession>
<feature type="domain" description="HTH rpiR-type" evidence="2">
    <location>
        <begin position="12"/>
        <end position="88"/>
    </location>
</feature>
<gene>
    <name evidence="4" type="ORF">FFA01_05260</name>
</gene>
<dbReference type="PROSITE" id="PS51464">
    <property type="entry name" value="SIS"/>
    <property type="match status" value="1"/>
</dbReference>
<dbReference type="InterPro" id="IPR000281">
    <property type="entry name" value="HTH_RpiR"/>
</dbReference>
<dbReference type="Pfam" id="PF01380">
    <property type="entry name" value="SIS"/>
    <property type="match status" value="1"/>
</dbReference>
<dbReference type="InterPro" id="IPR009057">
    <property type="entry name" value="Homeodomain-like_sf"/>
</dbReference>
<evidence type="ECO:0000259" key="2">
    <source>
        <dbReference type="PROSITE" id="PS51071"/>
    </source>
</evidence>
<feature type="region of interest" description="Disordered" evidence="1">
    <location>
        <begin position="86"/>
        <end position="106"/>
    </location>
</feature>
<name>A0ABQ0UL45_9MICO</name>
<evidence type="ECO:0000313" key="5">
    <source>
        <dbReference type="Proteomes" id="UP000321154"/>
    </source>
</evidence>
<keyword evidence="5" id="KW-1185">Reference proteome</keyword>
<reference evidence="4 5" key="1">
    <citation type="submission" date="2019-07" db="EMBL/GenBank/DDBJ databases">
        <title>Whole genome shotgun sequence of Frigoribacterium faeni NBRC 103066.</title>
        <authorList>
            <person name="Hosoyama A."/>
            <person name="Uohara A."/>
            <person name="Ohji S."/>
            <person name="Ichikawa N."/>
        </authorList>
    </citation>
    <scope>NUCLEOTIDE SEQUENCE [LARGE SCALE GENOMIC DNA]</scope>
    <source>
        <strain evidence="4 5">NBRC 103066</strain>
    </source>
</reference>
<dbReference type="InterPro" id="IPR036388">
    <property type="entry name" value="WH-like_DNA-bd_sf"/>
</dbReference>
<dbReference type="InterPro" id="IPR047640">
    <property type="entry name" value="RpiR-like"/>
</dbReference>
<dbReference type="PANTHER" id="PTHR30514">
    <property type="entry name" value="GLUCOKINASE"/>
    <property type="match status" value="1"/>
</dbReference>
<dbReference type="PROSITE" id="PS51071">
    <property type="entry name" value="HTH_RPIR"/>
    <property type="match status" value="1"/>
</dbReference>
<comment type="caution">
    <text evidence="4">The sequence shown here is derived from an EMBL/GenBank/DDBJ whole genome shotgun (WGS) entry which is preliminary data.</text>
</comment>
<sequence>MPQLDDHQLEGVRGWLIGLVHEHRLSPTQRRVVQHMLDSMPQVAFASTIDMAEAAGVSQPTVTRIATALGFSGYAEFRNAARDAVLSATPPPAASTTGPPPTTPGAALAHERQNLRTVEATIASDAMRRAVDLIADSRPLGIVGLRVSAALANYVGYLAQRIMPDVHVLDDAAGLDDDLTQLHLDGATTLLVFAMPRYPDATVRALARARELGMTTVGIVDTPLAPFAHLIDVCLVAPVGQDLVFDSHAAAVTLSIALLEGVAASDARRTRTRLEAHEERVAEWEYRAP</sequence>
<dbReference type="InterPro" id="IPR046348">
    <property type="entry name" value="SIS_dom_sf"/>
</dbReference>
<proteinExistence type="predicted"/>
<dbReference type="PANTHER" id="PTHR30514:SF18">
    <property type="entry name" value="RPIR-FAMILY TRANSCRIPTIONAL REGULATOR"/>
    <property type="match status" value="1"/>
</dbReference>
<dbReference type="InterPro" id="IPR001347">
    <property type="entry name" value="SIS_dom"/>
</dbReference>
<evidence type="ECO:0000313" key="4">
    <source>
        <dbReference type="EMBL" id="GEK82217.1"/>
    </source>
</evidence>
<dbReference type="EMBL" id="BJUV01000003">
    <property type="protein sequence ID" value="GEK82217.1"/>
    <property type="molecule type" value="Genomic_DNA"/>
</dbReference>
<dbReference type="Gene3D" id="3.40.50.10490">
    <property type="entry name" value="Glucose-6-phosphate isomerase like protein, domain 1"/>
    <property type="match status" value="1"/>
</dbReference>
<organism evidence="4 5">
    <name type="scientific">Frigoribacterium faeni</name>
    <dbReference type="NCBI Taxonomy" id="145483"/>
    <lineage>
        <taxon>Bacteria</taxon>
        <taxon>Bacillati</taxon>
        <taxon>Actinomycetota</taxon>
        <taxon>Actinomycetes</taxon>
        <taxon>Micrococcales</taxon>
        <taxon>Microbacteriaceae</taxon>
        <taxon>Frigoribacterium</taxon>
    </lineage>
</organism>
<evidence type="ECO:0000259" key="3">
    <source>
        <dbReference type="PROSITE" id="PS51464"/>
    </source>
</evidence>
<dbReference type="Pfam" id="PF01418">
    <property type="entry name" value="HTH_6"/>
    <property type="match status" value="1"/>
</dbReference>
<dbReference type="RefSeq" id="WP_146852738.1">
    <property type="nucleotide sequence ID" value="NZ_BAAAHR010000003.1"/>
</dbReference>
<feature type="domain" description="SIS" evidence="3">
    <location>
        <begin position="130"/>
        <end position="272"/>
    </location>
</feature>
<dbReference type="Proteomes" id="UP000321154">
    <property type="component" value="Unassembled WGS sequence"/>
</dbReference>
<dbReference type="SUPFAM" id="SSF53697">
    <property type="entry name" value="SIS domain"/>
    <property type="match status" value="1"/>
</dbReference>